<keyword evidence="4 6" id="KW-1133">Transmembrane helix</keyword>
<protein>
    <recommendedName>
        <fullName evidence="9">Major facilitator superfamily (MFS) profile domain-containing protein</fullName>
    </recommendedName>
</protein>
<reference evidence="7 8" key="1">
    <citation type="submission" date="2024-04" db="EMBL/GenBank/DDBJ databases">
        <authorList>
            <person name="Fracassetti M."/>
        </authorList>
    </citation>
    <scope>NUCLEOTIDE SEQUENCE [LARGE SCALE GENOMIC DNA]</scope>
</reference>
<evidence type="ECO:0000313" key="7">
    <source>
        <dbReference type="EMBL" id="CAL1397463.1"/>
    </source>
</evidence>
<dbReference type="InterPro" id="IPR050814">
    <property type="entry name" value="Myo-inositol_Transporter"/>
</dbReference>
<evidence type="ECO:0000256" key="3">
    <source>
        <dbReference type="ARBA" id="ARBA00022692"/>
    </source>
</evidence>
<evidence type="ECO:0000313" key="8">
    <source>
        <dbReference type="Proteomes" id="UP001497516"/>
    </source>
</evidence>
<gene>
    <name evidence="7" type="ORF">LTRI10_LOCUS37762</name>
</gene>
<proteinExistence type="predicted"/>
<dbReference type="GO" id="GO:0022857">
    <property type="term" value="F:transmembrane transporter activity"/>
    <property type="evidence" value="ECO:0007669"/>
    <property type="project" value="InterPro"/>
</dbReference>
<evidence type="ECO:0000256" key="5">
    <source>
        <dbReference type="ARBA" id="ARBA00023136"/>
    </source>
</evidence>
<sequence>MGVWMAVVARAAVGPSSRWRIIFGVGSVPPFVMGIGMLLLPDSPSWLIVNGWVADTAYVLKITSSPLEVKKRMKFLAKAAEIPGRAIRRNVVYSPIPDDTDTCGKTFRNPNNLKLLKPIFASILALHFFQQAVGVDVITYDTILKFGISDPFGPRAYLLGQIPFICGSLLPLFVPLVVSDVVGRKTLILCSMAAVGVSLLAMNVLWWPGTPKSSSAGRLPPPHCTSGARCCF</sequence>
<dbReference type="Pfam" id="PF00083">
    <property type="entry name" value="Sugar_tr"/>
    <property type="match status" value="1"/>
</dbReference>
<evidence type="ECO:0000256" key="2">
    <source>
        <dbReference type="ARBA" id="ARBA00022448"/>
    </source>
</evidence>
<evidence type="ECO:0000256" key="4">
    <source>
        <dbReference type="ARBA" id="ARBA00022989"/>
    </source>
</evidence>
<dbReference type="AlphaFoldDB" id="A0AAV2FIC7"/>
<dbReference type="InterPro" id="IPR005828">
    <property type="entry name" value="MFS_sugar_transport-like"/>
</dbReference>
<evidence type="ECO:0008006" key="9">
    <source>
        <dbReference type="Google" id="ProtNLM"/>
    </source>
</evidence>
<dbReference type="Gene3D" id="1.20.1250.20">
    <property type="entry name" value="MFS general substrate transporter like domains"/>
    <property type="match status" value="1"/>
</dbReference>
<keyword evidence="5 6" id="KW-0472">Membrane</keyword>
<evidence type="ECO:0000256" key="1">
    <source>
        <dbReference type="ARBA" id="ARBA00004370"/>
    </source>
</evidence>
<keyword evidence="3 6" id="KW-0812">Transmembrane</keyword>
<dbReference type="EMBL" id="OZ034819">
    <property type="protein sequence ID" value="CAL1397463.1"/>
    <property type="molecule type" value="Genomic_DNA"/>
</dbReference>
<dbReference type="PANTHER" id="PTHR48020">
    <property type="entry name" value="PROTON MYO-INOSITOL COTRANSPORTER"/>
    <property type="match status" value="1"/>
</dbReference>
<dbReference type="InterPro" id="IPR036259">
    <property type="entry name" value="MFS_trans_sf"/>
</dbReference>
<keyword evidence="2" id="KW-0813">Transport</keyword>
<dbReference type="GO" id="GO:0016020">
    <property type="term" value="C:membrane"/>
    <property type="evidence" value="ECO:0007669"/>
    <property type="project" value="UniProtKB-SubCell"/>
</dbReference>
<dbReference type="PANTHER" id="PTHR48020:SF49">
    <property type="entry name" value="SUGAR TRANSPORTER"/>
    <property type="match status" value="1"/>
</dbReference>
<dbReference type="Proteomes" id="UP001497516">
    <property type="component" value="Chromosome 6"/>
</dbReference>
<feature type="transmembrane region" description="Helical" evidence="6">
    <location>
        <begin position="21"/>
        <end position="40"/>
    </location>
</feature>
<accession>A0AAV2FIC7</accession>
<dbReference type="SUPFAM" id="SSF103473">
    <property type="entry name" value="MFS general substrate transporter"/>
    <property type="match status" value="1"/>
</dbReference>
<keyword evidence="8" id="KW-1185">Reference proteome</keyword>
<feature type="transmembrane region" description="Helical" evidence="6">
    <location>
        <begin position="186"/>
        <end position="207"/>
    </location>
</feature>
<name>A0AAV2FIC7_9ROSI</name>
<feature type="transmembrane region" description="Helical" evidence="6">
    <location>
        <begin position="158"/>
        <end position="179"/>
    </location>
</feature>
<evidence type="ECO:0000256" key="6">
    <source>
        <dbReference type="SAM" id="Phobius"/>
    </source>
</evidence>
<organism evidence="7 8">
    <name type="scientific">Linum trigynum</name>
    <dbReference type="NCBI Taxonomy" id="586398"/>
    <lineage>
        <taxon>Eukaryota</taxon>
        <taxon>Viridiplantae</taxon>
        <taxon>Streptophyta</taxon>
        <taxon>Embryophyta</taxon>
        <taxon>Tracheophyta</taxon>
        <taxon>Spermatophyta</taxon>
        <taxon>Magnoliopsida</taxon>
        <taxon>eudicotyledons</taxon>
        <taxon>Gunneridae</taxon>
        <taxon>Pentapetalae</taxon>
        <taxon>rosids</taxon>
        <taxon>fabids</taxon>
        <taxon>Malpighiales</taxon>
        <taxon>Linaceae</taxon>
        <taxon>Linum</taxon>
    </lineage>
</organism>
<comment type="subcellular location">
    <subcellularLocation>
        <location evidence="1">Membrane</location>
    </subcellularLocation>
</comment>